<dbReference type="PROSITE" id="PS50293">
    <property type="entry name" value="TPR_REGION"/>
    <property type="match status" value="1"/>
</dbReference>
<dbReference type="PROSITE" id="PS50005">
    <property type="entry name" value="TPR"/>
    <property type="match status" value="1"/>
</dbReference>
<dbReference type="InterPro" id="IPR019734">
    <property type="entry name" value="TPR_rpt"/>
</dbReference>
<organism evidence="1">
    <name type="scientific">marine metagenome</name>
    <dbReference type="NCBI Taxonomy" id="408172"/>
    <lineage>
        <taxon>unclassified sequences</taxon>
        <taxon>metagenomes</taxon>
        <taxon>ecological metagenomes</taxon>
    </lineage>
</organism>
<proteinExistence type="predicted"/>
<gene>
    <name evidence="1" type="ORF">METZ01_LOCUS130725</name>
</gene>
<dbReference type="PROSITE" id="PS51257">
    <property type="entry name" value="PROKAR_LIPOPROTEIN"/>
    <property type="match status" value="1"/>
</dbReference>
<reference evidence="1" key="1">
    <citation type="submission" date="2018-05" db="EMBL/GenBank/DDBJ databases">
        <authorList>
            <person name="Lanie J.A."/>
            <person name="Ng W.-L."/>
            <person name="Kazmierczak K.M."/>
            <person name="Andrzejewski T.M."/>
            <person name="Davidsen T.M."/>
            <person name="Wayne K.J."/>
            <person name="Tettelin H."/>
            <person name="Glass J.I."/>
            <person name="Rusch D."/>
            <person name="Podicherti R."/>
            <person name="Tsui H.-C.T."/>
            <person name="Winkler M.E."/>
        </authorList>
    </citation>
    <scope>NUCLEOTIDE SEQUENCE</scope>
</reference>
<dbReference type="Gene3D" id="1.25.40.10">
    <property type="entry name" value="Tetratricopeptide repeat domain"/>
    <property type="match status" value="1"/>
</dbReference>
<evidence type="ECO:0000313" key="1">
    <source>
        <dbReference type="EMBL" id="SVA77871.1"/>
    </source>
</evidence>
<dbReference type="InterPro" id="IPR011990">
    <property type="entry name" value="TPR-like_helical_dom_sf"/>
</dbReference>
<dbReference type="SUPFAM" id="SSF48452">
    <property type="entry name" value="TPR-like"/>
    <property type="match status" value="1"/>
</dbReference>
<protein>
    <submittedName>
        <fullName evidence="1">Uncharacterized protein</fullName>
    </submittedName>
</protein>
<dbReference type="EMBL" id="UINC01018522">
    <property type="protein sequence ID" value="SVA77871.1"/>
    <property type="molecule type" value="Genomic_DNA"/>
</dbReference>
<accession>A0A381YMM3</accession>
<dbReference type="AlphaFoldDB" id="A0A381YMM3"/>
<dbReference type="Pfam" id="PF00515">
    <property type="entry name" value="TPR_1"/>
    <property type="match status" value="1"/>
</dbReference>
<name>A0A381YMM3_9ZZZZ</name>
<dbReference type="SMART" id="SM00028">
    <property type="entry name" value="TPR"/>
    <property type="match status" value="1"/>
</dbReference>
<sequence>MSGLKILKILPLILIFGLVSCTDKLQFSTSISPSVELNSIRTLAIGDVRILQNDELTMNDQLGNWTVRQKNLETKGLEKFVKLSLISNLSRFSEYNIVDLDEFSTMFSDELKSIKPVGGMSIKEIDAVLNLKIAVRVVTQNGQFERVKSFSRRTSRKVGKKWKTVEHISQDRKITEPYQTRTASIFMTGELVKVSGGKIRLLKAFSEVSVVSMGSGFVPGSFTQSVDGNFLSFFNGDDRSKEEKIGNLPLLALDHETLGTLPNGSANMSYRLALQISNMILPKFARYTVLATRTIDSGGDEAAVNYLKQARVMKAKEKIEEIISSTEDKSAENLYNLGICYEALGEPRIAIQLYEEALRLDEANSNVIEALGALQNKIL</sequence>